<keyword evidence="6" id="KW-1185">Reference proteome</keyword>
<dbReference type="PANTHER" id="PTHR13239:SF4">
    <property type="entry name" value="AT25231P"/>
    <property type="match status" value="1"/>
</dbReference>
<dbReference type="InterPro" id="IPR021819">
    <property type="entry name" value="Far11/STRP_C"/>
</dbReference>
<dbReference type="InParanoid" id="A0A409YLC2"/>
<dbReference type="EMBL" id="NHYE01000695">
    <property type="protein sequence ID" value="PPR03869.1"/>
    <property type="molecule type" value="Genomic_DNA"/>
</dbReference>
<evidence type="ECO:0008006" key="7">
    <source>
        <dbReference type="Google" id="ProtNLM"/>
    </source>
</evidence>
<feature type="compositionally biased region" description="Polar residues" evidence="2">
    <location>
        <begin position="932"/>
        <end position="943"/>
    </location>
</feature>
<evidence type="ECO:0000256" key="2">
    <source>
        <dbReference type="SAM" id="MobiDB-lite"/>
    </source>
</evidence>
<feature type="region of interest" description="Disordered" evidence="2">
    <location>
        <begin position="1008"/>
        <end position="1066"/>
    </location>
</feature>
<evidence type="ECO:0000259" key="4">
    <source>
        <dbReference type="SMART" id="SM01293"/>
    </source>
</evidence>
<feature type="compositionally biased region" description="Low complexity" evidence="2">
    <location>
        <begin position="1012"/>
        <end position="1029"/>
    </location>
</feature>
<feature type="coiled-coil region" evidence="1">
    <location>
        <begin position="500"/>
        <end position="536"/>
    </location>
</feature>
<dbReference type="InterPro" id="IPR012486">
    <property type="entry name" value="Far11/STRP_N"/>
</dbReference>
<dbReference type="Pfam" id="PF07923">
    <property type="entry name" value="N1221"/>
    <property type="match status" value="1"/>
</dbReference>
<accession>A0A409YLC2</accession>
<dbReference type="GO" id="GO:0007010">
    <property type="term" value="P:cytoskeleton organization"/>
    <property type="evidence" value="ECO:0007669"/>
    <property type="project" value="TreeGrafter"/>
</dbReference>
<evidence type="ECO:0000313" key="6">
    <source>
        <dbReference type="Proteomes" id="UP000284706"/>
    </source>
</evidence>
<evidence type="ECO:0000313" key="5">
    <source>
        <dbReference type="EMBL" id="PPR03869.1"/>
    </source>
</evidence>
<reference evidence="5 6" key="1">
    <citation type="journal article" date="2018" name="Evol. Lett.">
        <title>Horizontal gene cluster transfer increased hallucinogenic mushroom diversity.</title>
        <authorList>
            <person name="Reynolds H.T."/>
            <person name="Vijayakumar V."/>
            <person name="Gluck-Thaler E."/>
            <person name="Korotkin H.B."/>
            <person name="Matheny P.B."/>
            <person name="Slot J.C."/>
        </authorList>
    </citation>
    <scope>NUCLEOTIDE SEQUENCE [LARGE SCALE GENOMIC DNA]</scope>
    <source>
        <strain evidence="5 6">SRW20</strain>
    </source>
</reference>
<proteinExistence type="predicted"/>
<dbReference type="OrthoDB" id="18234at2759"/>
<dbReference type="PANTHER" id="PTHR13239">
    <property type="entry name" value="PROTEIN REQUIRED FOR HYPHAL ANASTOMOSIS HAM-2"/>
    <property type="match status" value="1"/>
</dbReference>
<sequence length="1083" mass="121891">MNVPLQDNNGQPSSADSITLGQLKAMVSTVQKPKQTLFDFKYDDEDTVMNEIEEFYSYIEMPQVAENMKAWEGSFPDGTFSPERALVREWTKAPLAKRRAHVEFLLESLEHRDTEIRFTNARRTFGETVSPEHQLHWIFENCKVVRAANGVSRIVEALKIAGRKHDLLCNITDQQASHLHISLQDKADLIEEVLTEVSVYLGMLYHLIEVFKGHDDFADELMALDPPLPVYLFNLVSNLRDKTAKGYPIKKLLLVLWKTLLTCWGGIRDHARVKKLARELAGLPPVMENSEKIKSSPLDIELFHNETAVKYPTFSPPPESPPSLANAPIAKVINPVVLTSRLAKAYSPIPVRHHYHHDELENAHGSHNQGMPSQFHQGQNQNPPFRHAPQPATPAPSPPPSPKPKKQQYQTDQTRPFLFPFSRAQGGKEQRLVPFAIEEANRLYNRHMYISLSLYQMWRTREDCMTAESGLERMPGSDEEYKSSTFNASEAESGEPLPDVALLDKMIEEATKAVENAQTSAEKKKANERREDLMRLKRVEQIYSAILPVLSGWVLILLKLLLATVSASTNMQNPQSSTSSVFPPTGISPQDQPPSAPPTLDDIDVTRHREITSKAVSAILLLVLKWFKVSHIMKFHHLGQHLLDTNCLLLILKMFGLQEVTNSVVSKSDSPENNFFRYCLANLSKNPHPIPPEEDMYRSPKQTIRKVTILPSGEKREEEIELITEYSWRNFFSTINFAKIMQKLSKGRSHRIWMLVQYKSSAVLKRVLRVNHPLLQLLVLKLIKSQVPFCGRKWRQSNMKVITSIYLNCRPDLRDEWLAGLEPDDAGDAQAQEQALRHLVKFYNTKRYGAAAAANQQGPMHRRSGSMSQMEGLHADPSLSGLIRPVGTPNVVDSDVFPPVRSRAPDQSLFLPFIPEDLAFEEEYEEYLSDLDWSSSGQPSSEADNLGGGQSAWHRLPNFVSEMTENISDSESVVSIGDLDDNRLDSKDDREVADENVNNWEHMSPKTMAALPKSPAGGRRSSSGNGLRPVLPFELDTGSAVDDDEDLEPGHVGGEPPSREFPAGASVDEVEYAYGRDSVVGKL</sequence>
<dbReference type="GO" id="GO:0005829">
    <property type="term" value="C:cytosol"/>
    <property type="evidence" value="ECO:0007669"/>
    <property type="project" value="TreeGrafter"/>
</dbReference>
<dbReference type="Proteomes" id="UP000284706">
    <property type="component" value="Unassembled WGS sequence"/>
</dbReference>
<feature type="region of interest" description="Disordered" evidence="2">
    <location>
        <begin position="931"/>
        <end position="950"/>
    </location>
</feature>
<feature type="compositionally biased region" description="Polar residues" evidence="2">
    <location>
        <begin position="365"/>
        <end position="383"/>
    </location>
</feature>
<dbReference type="AlphaFoldDB" id="A0A409YLC2"/>
<name>A0A409YLC2_9AGAR</name>
<comment type="caution">
    <text evidence="5">The sequence shown here is derived from an EMBL/GenBank/DDBJ whole genome shotgun (WGS) entry which is preliminary data.</text>
</comment>
<feature type="domain" description="Far11/STRP N-terminal" evidence="3">
    <location>
        <begin position="35"/>
        <end position="326"/>
    </location>
</feature>
<dbReference type="STRING" id="231916.A0A409YLC2"/>
<gene>
    <name evidence="5" type="ORF">CVT26_000867</name>
</gene>
<dbReference type="SMART" id="SM01293">
    <property type="entry name" value="DUF3402"/>
    <property type="match status" value="1"/>
</dbReference>
<organism evidence="5 6">
    <name type="scientific">Gymnopilus dilepis</name>
    <dbReference type="NCBI Taxonomy" id="231916"/>
    <lineage>
        <taxon>Eukaryota</taxon>
        <taxon>Fungi</taxon>
        <taxon>Dikarya</taxon>
        <taxon>Basidiomycota</taxon>
        <taxon>Agaricomycotina</taxon>
        <taxon>Agaricomycetes</taxon>
        <taxon>Agaricomycetidae</taxon>
        <taxon>Agaricales</taxon>
        <taxon>Agaricineae</taxon>
        <taxon>Hymenogastraceae</taxon>
        <taxon>Gymnopilus</taxon>
    </lineage>
</organism>
<feature type="region of interest" description="Disordered" evidence="2">
    <location>
        <begin position="362"/>
        <end position="411"/>
    </location>
</feature>
<feature type="region of interest" description="Disordered" evidence="2">
    <location>
        <begin position="471"/>
        <end position="495"/>
    </location>
</feature>
<dbReference type="InterPro" id="IPR040185">
    <property type="entry name" value="Far11/STRP"/>
</dbReference>
<protein>
    <recommendedName>
        <fullName evidence="7">Far11/STRP C-terminal domain-containing protein</fullName>
    </recommendedName>
</protein>
<feature type="compositionally biased region" description="Polar residues" evidence="2">
    <location>
        <begin position="572"/>
        <end position="590"/>
    </location>
</feature>
<dbReference type="SMART" id="SM01292">
    <property type="entry name" value="N1221"/>
    <property type="match status" value="1"/>
</dbReference>
<dbReference type="FunCoup" id="A0A409YLC2">
    <property type="interactions" value="376"/>
</dbReference>
<evidence type="ECO:0000259" key="3">
    <source>
        <dbReference type="SMART" id="SM01292"/>
    </source>
</evidence>
<keyword evidence="1" id="KW-0175">Coiled coil</keyword>
<feature type="domain" description="Far11/STRP C-terminal" evidence="4">
    <location>
        <begin position="434"/>
        <end position="924"/>
    </location>
</feature>
<feature type="compositionally biased region" description="Pro residues" evidence="2">
    <location>
        <begin position="391"/>
        <end position="402"/>
    </location>
</feature>
<dbReference type="Pfam" id="PF11882">
    <property type="entry name" value="DUF3402"/>
    <property type="match status" value="1"/>
</dbReference>
<evidence type="ECO:0000256" key="1">
    <source>
        <dbReference type="SAM" id="Coils"/>
    </source>
</evidence>
<feature type="region of interest" description="Disordered" evidence="2">
    <location>
        <begin position="572"/>
        <end position="599"/>
    </location>
</feature>